<evidence type="ECO:0000256" key="1">
    <source>
        <dbReference type="SAM" id="Coils"/>
    </source>
</evidence>
<sequence length="697" mass="80421">MAQRVATPQGAKRNFADFFSGPGLHVEEVDNRRPPYPPPGSMGGLQAPQVGVSVVTIDMFREYQRQVAASFEQQNNQISNLQKRVQSIENRVQSLEDAEDMAIDAVRQIRDSVIPRVDQHHETLESLSAAMTRHDNIIEAWGNLGQEFRANQSRDSTRPSPWRPGPLGGANDQTKSAMEDLRSQVTRSFASLAEHDRRLGENDARLATYDRHLTERDRRVGECEARLQAYERHLTEHNTRLGAHDRHFGEHNTRLGVQEVHLREHDVCVAKHNDRMGALDKANEQLSGRIAIAEQRTDHGLSPAQISAIMQNHQQRLESLEQTLQHHIKASQEMQAAKSSPQSQTHSLSGERQMSMRPAASENHNQTNQQNSKSEKMRSPDLNGQEIDEKKREVIEQASELKRLVEHLDAMDKRMVPLEQRMDLVEKEFEKLSQPATTPESIAKDVPMEEEGQYEILSQTDFQRQEDLVGLRANEDSQLLMQLFSEKDKCEDACYTVQRACVHMWSYLLCRSRKDERLISDFWKRDEWLNYPTILELERNSAMPKGKYFPRYVYEIGEIFNRKVVTKYNGRQATHRSTGYHLVVDVMKPEKSLWLVYRYEEVSGDGQSLKQSITYKQDNFWHPFASVCEFDIAMIFERFEDWKGTDTPVGSYMTSKKLVRQTAALIRPTFIEPVLQELKDEIRRSWEASAKIATLRR</sequence>
<reference evidence="3" key="1">
    <citation type="submission" date="2022-07" db="EMBL/GenBank/DDBJ databases">
        <title>Genome Sequence of Xylaria arbuscula.</title>
        <authorList>
            <person name="Buettner E."/>
        </authorList>
    </citation>
    <scope>NUCLEOTIDE SEQUENCE</scope>
    <source>
        <strain evidence="3">VT107</strain>
    </source>
</reference>
<dbReference type="AlphaFoldDB" id="A0A9W8NIZ5"/>
<comment type="caution">
    <text evidence="3">The sequence shown here is derived from an EMBL/GenBank/DDBJ whole genome shotgun (WGS) entry which is preliminary data.</text>
</comment>
<evidence type="ECO:0000313" key="3">
    <source>
        <dbReference type="EMBL" id="KAJ3578011.1"/>
    </source>
</evidence>
<dbReference type="VEuPathDB" id="FungiDB:F4678DRAFT_171185"/>
<dbReference type="Proteomes" id="UP001148614">
    <property type="component" value="Unassembled WGS sequence"/>
</dbReference>
<feature type="compositionally biased region" description="Polar residues" evidence="2">
    <location>
        <begin position="332"/>
        <end position="352"/>
    </location>
</feature>
<evidence type="ECO:0000256" key="2">
    <source>
        <dbReference type="SAM" id="MobiDB-lite"/>
    </source>
</evidence>
<keyword evidence="4" id="KW-1185">Reference proteome</keyword>
<accession>A0A9W8NIZ5</accession>
<feature type="coiled-coil region" evidence="1">
    <location>
        <begin position="71"/>
        <end position="98"/>
    </location>
</feature>
<protein>
    <submittedName>
        <fullName evidence="3">Uncharacterized protein</fullName>
    </submittedName>
</protein>
<feature type="region of interest" description="Disordered" evidence="2">
    <location>
        <begin position="151"/>
        <end position="176"/>
    </location>
</feature>
<dbReference type="VEuPathDB" id="FungiDB:F4678DRAFT_440065"/>
<feature type="region of interest" description="Disordered" evidence="2">
    <location>
        <begin position="330"/>
        <end position="390"/>
    </location>
</feature>
<keyword evidence="1" id="KW-0175">Coiled coil</keyword>
<feature type="region of interest" description="Disordered" evidence="2">
    <location>
        <begin position="28"/>
        <end position="47"/>
    </location>
</feature>
<organism evidence="3 4">
    <name type="scientific">Xylaria arbuscula</name>
    <dbReference type="NCBI Taxonomy" id="114810"/>
    <lineage>
        <taxon>Eukaryota</taxon>
        <taxon>Fungi</taxon>
        <taxon>Dikarya</taxon>
        <taxon>Ascomycota</taxon>
        <taxon>Pezizomycotina</taxon>
        <taxon>Sordariomycetes</taxon>
        <taxon>Xylariomycetidae</taxon>
        <taxon>Xylariales</taxon>
        <taxon>Xylariaceae</taxon>
        <taxon>Xylaria</taxon>
    </lineage>
</organism>
<gene>
    <name evidence="3" type="ORF">NPX13_g2555</name>
</gene>
<proteinExistence type="predicted"/>
<feature type="compositionally biased region" description="Polar residues" evidence="2">
    <location>
        <begin position="362"/>
        <end position="372"/>
    </location>
</feature>
<evidence type="ECO:0000313" key="4">
    <source>
        <dbReference type="Proteomes" id="UP001148614"/>
    </source>
</evidence>
<dbReference type="EMBL" id="JANPWZ010000272">
    <property type="protein sequence ID" value="KAJ3578011.1"/>
    <property type="molecule type" value="Genomic_DNA"/>
</dbReference>
<name>A0A9W8NIZ5_9PEZI</name>
<dbReference type="SUPFAM" id="SSF57997">
    <property type="entry name" value="Tropomyosin"/>
    <property type="match status" value="1"/>
</dbReference>